<reference key="1">
    <citation type="submission" date="2010-11" db="EMBL/GenBank/DDBJ databases">
        <title>The complete sequence of chromosome of Isophaera pallida ATCC 43644.</title>
        <authorList>
            <consortium name="US DOE Joint Genome Institute (JGI-PGF)"/>
            <person name="Lucas S."/>
            <person name="Copeland A."/>
            <person name="Lapidus A."/>
            <person name="Bruce D."/>
            <person name="Goodwin L."/>
            <person name="Pitluck S."/>
            <person name="Kyrpides N."/>
            <person name="Mavromatis K."/>
            <person name="Pagani I."/>
            <person name="Ivanova N."/>
            <person name="Saunders E."/>
            <person name="Brettin T."/>
            <person name="Detter J.C."/>
            <person name="Han C."/>
            <person name="Tapia R."/>
            <person name="Land M."/>
            <person name="Hauser L."/>
            <person name="Markowitz V."/>
            <person name="Cheng J.-F."/>
            <person name="Hugenholtz P."/>
            <person name="Woyke T."/>
            <person name="Wu D."/>
            <person name="Eisen J.A."/>
        </authorList>
    </citation>
    <scope>NUCLEOTIDE SEQUENCE</scope>
    <source>
        <strain>ATCC 43644</strain>
    </source>
</reference>
<proteinExistence type="predicted"/>
<evidence type="ECO:0000313" key="1">
    <source>
        <dbReference type="EMBL" id="ADV62299.1"/>
    </source>
</evidence>
<organism evidence="1 2">
    <name type="scientific">Isosphaera pallida (strain ATCC 43644 / DSM 9630 / IS1B)</name>
    <dbReference type="NCBI Taxonomy" id="575540"/>
    <lineage>
        <taxon>Bacteria</taxon>
        <taxon>Pseudomonadati</taxon>
        <taxon>Planctomycetota</taxon>
        <taxon>Planctomycetia</taxon>
        <taxon>Isosphaerales</taxon>
        <taxon>Isosphaeraceae</taxon>
        <taxon>Isosphaera</taxon>
    </lineage>
</organism>
<keyword evidence="2" id="KW-1185">Reference proteome</keyword>
<evidence type="ECO:0000313" key="2">
    <source>
        <dbReference type="Proteomes" id="UP000008631"/>
    </source>
</evidence>
<reference evidence="1 2" key="2">
    <citation type="journal article" date="2011" name="Stand. Genomic Sci.">
        <title>Complete genome sequence of Isosphaera pallida type strain (IS1B).</title>
        <authorList>
            <consortium name="US DOE Joint Genome Institute (JGI-PGF)"/>
            <person name="Goker M."/>
            <person name="Cleland D."/>
            <person name="Saunders E."/>
            <person name="Lapidus A."/>
            <person name="Nolan M."/>
            <person name="Lucas S."/>
            <person name="Hammon N."/>
            <person name="Deshpande S."/>
            <person name="Cheng J.F."/>
            <person name="Tapia R."/>
            <person name="Han C."/>
            <person name="Goodwin L."/>
            <person name="Pitluck S."/>
            <person name="Liolios K."/>
            <person name="Pagani I."/>
            <person name="Ivanova N."/>
            <person name="Mavromatis K."/>
            <person name="Pati A."/>
            <person name="Chen A."/>
            <person name="Palaniappan K."/>
            <person name="Land M."/>
            <person name="Hauser L."/>
            <person name="Chang Y.J."/>
            <person name="Jeffries C.D."/>
            <person name="Detter J.C."/>
            <person name="Beck B."/>
            <person name="Woyke T."/>
            <person name="Bristow J."/>
            <person name="Eisen J.A."/>
            <person name="Markowitz V."/>
            <person name="Hugenholtz P."/>
            <person name="Kyrpides N.C."/>
            <person name="Klenk H.P."/>
        </authorList>
    </citation>
    <scope>NUCLEOTIDE SEQUENCE [LARGE SCALE GENOMIC DNA]</scope>
    <source>
        <strain evidence="2">ATCC 43644 / DSM 9630 / IS1B</strain>
    </source>
</reference>
<dbReference type="InParanoid" id="E8R0V3"/>
<gene>
    <name evidence="1" type="ordered locus">Isop_1715</name>
</gene>
<dbReference type="STRING" id="575540.Isop_1715"/>
<accession>E8R0V3</accession>
<dbReference type="HOGENOM" id="CLU_1684203_0_0_0"/>
<dbReference type="AlphaFoldDB" id="E8R0V3"/>
<dbReference type="KEGG" id="ipa:Isop_1715"/>
<name>E8R0V3_ISOPI</name>
<dbReference type="Proteomes" id="UP000008631">
    <property type="component" value="Chromosome"/>
</dbReference>
<protein>
    <submittedName>
        <fullName evidence="1">Uncharacterized protein</fullName>
    </submittedName>
</protein>
<sequence>MSGCLKVVLLGCLVVVSLSVIGRLNRPAPQITDSNPDPSVVGTVRRVPNPGPVAGDLDRIFEAAREQRMQPAHYEEGDEKELAQIKAVYAAEKLGLPVRIVPTYDWFKGFRYIVVTDRKATHVVYLTPDGDVVSVRDVYDARGKPKGLAFLYRKAE</sequence>
<dbReference type="EMBL" id="CP002353">
    <property type="protein sequence ID" value="ADV62299.1"/>
    <property type="molecule type" value="Genomic_DNA"/>
</dbReference>